<accession>A0A7W9QE09</accession>
<sequence>MSFGSSLVNGTPTYGTGRHIEVLAMPYLLNDKTAPRSPYLQAGVADLNPANITVCRGRYRVIDASGI</sequence>
<organism evidence="1 2">
    <name type="scientific">Streptomyces zagrosensis</name>
    <dbReference type="NCBI Taxonomy" id="1042984"/>
    <lineage>
        <taxon>Bacteria</taxon>
        <taxon>Bacillati</taxon>
        <taxon>Actinomycetota</taxon>
        <taxon>Actinomycetes</taxon>
        <taxon>Kitasatosporales</taxon>
        <taxon>Streptomycetaceae</taxon>
        <taxon>Streptomyces</taxon>
    </lineage>
</organism>
<dbReference type="EMBL" id="JACHJL010000017">
    <property type="protein sequence ID" value="MBB5938558.1"/>
    <property type="molecule type" value="Genomic_DNA"/>
</dbReference>
<dbReference type="AlphaFoldDB" id="A0A7W9QE09"/>
<proteinExistence type="predicted"/>
<protein>
    <submittedName>
        <fullName evidence="1">Uncharacterized protein</fullName>
    </submittedName>
</protein>
<keyword evidence="2" id="KW-1185">Reference proteome</keyword>
<comment type="caution">
    <text evidence="1">The sequence shown here is derived from an EMBL/GenBank/DDBJ whole genome shotgun (WGS) entry which is preliminary data.</text>
</comment>
<evidence type="ECO:0000313" key="1">
    <source>
        <dbReference type="EMBL" id="MBB5938558.1"/>
    </source>
</evidence>
<dbReference type="Proteomes" id="UP000588098">
    <property type="component" value="Unassembled WGS sequence"/>
</dbReference>
<gene>
    <name evidence="1" type="ORF">FHS42_005647</name>
</gene>
<reference evidence="1 2" key="1">
    <citation type="submission" date="2020-08" db="EMBL/GenBank/DDBJ databases">
        <title>Genomic Encyclopedia of Type Strains, Phase III (KMG-III): the genomes of soil and plant-associated and newly described type strains.</title>
        <authorList>
            <person name="Whitman W."/>
        </authorList>
    </citation>
    <scope>NUCLEOTIDE SEQUENCE [LARGE SCALE GENOMIC DNA]</scope>
    <source>
        <strain evidence="1 2">CECT 8305</strain>
    </source>
</reference>
<name>A0A7W9QE09_9ACTN</name>
<evidence type="ECO:0000313" key="2">
    <source>
        <dbReference type="Proteomes" id="UP000588098"/>
    </source>
</evidence>
<dbReference type="RefSeq" id="WP_184576423.1">
    <property type="nucleotide sequence ID" value="NZ_JACHJL010000017.1"/>
</dbReference>